<proteinExistence type="predicted"/>
<dbReference type="AlphaFoldDB" id="A0A0F9FJ97"/>
<feature type="transmembrane region" description="Helical" evidence="1">
    <location>
        <begin position="59"/>
        <end position="91"/>
    </location>
</feature>
<protein>
    <submittedName>
        <fullName evidence="2">Uncharacterized protein</fullName>
    </submittedName>
</protein>
<keyword evidence="1" id="KW-0472">Membrane</keyword>
<keyword evidence="1" id="KW-1133">Transmembrane helix</keyword>
<dbReference type="EMBL" id="LAZR01021145">
    <property type="protein sequence ID" value="KKL86338.1"/>
    <property type="molecule type" value="Genomic_DNA"/>
</dbReference>
<keyword evidence="1" id="KW-0812">Transmembrane</keyword>
<comment type="caution">
    <text evidence="2">The sequence shown here is derived from an EMBL/GenBank/DDBJ whole genome shotgun (WGS) entry which is preliminary data.</text>
</comment>
<name>A0A0F9FJ97_9ZZZZ</name>
<evidence type="ECO:0000313" key="2">
    <source>
        <dbReference type="EMBL" id="KKL86338.1"/>
    </source>
</evidence>
<gene>
    <name evidence="2" type="ORF">LCGC14_1945680</name>
</gene>
<evidence type="ECO:0000256" key="1">
    <source>
        <dbReference type="SAM" id="Phobius"/>
    </source>
</evidence>
<feature type="non-terminal residue" evidence="2">
    <location>
        <position position="1"/>
    </location>
</feature>
<sequence length="99" mass="10815">DEVLNLLMYSMRDEFGCNTSDLSVRCDGLMFIAFFVILFVLCAFSAGARGAFGGAGLSLIGLILTMFFVFIAWIPLWLGIVMVFAAMGVILTRTRFLGA</sequence>
<accession>A0A0F9FJ97</accession>
<organism evidence="2">
    <name type="scientific">marine sediment metagenome</name>
    <dbReference type="NCBI Taxonomy" id="412755"/>
    <lineage>
        <taxon>unclassified sequences</taxon>
        <taxon>metagenomes</taxon>
        <taxon>ecological metagenomes</taxon>
    </lineage>
</organism>
<reference evidence="2" key="1">
    <citation type="journal article" date="2015" name="Nature">
        <title>Complex archaea that bridge the gap between prokaryotes and eukaryotes.</title>
        <authorList>
            <person name="Spang A."/>
            <person name="Saw J.H."/>
            <person name="Jorgensen S.L."/>
            <person name="Zaremba-Niedzwiedzka K."/>
            <person name="Martijn J."/>
            <person name="Lind A.E."/>
            <person name="van Eijk R."/>
            <person name="Schleper C."/>
            <person name="Guy L."/>
            <person name="Ettema T.J."/>
        </authorList>
    </citation>
    <scope>NUCLEOTIDE SEQUENCE</scope>
</reference>
<feature type="transmembrane region" description="Helical" evidence="1">
    <location>
        <begin position="28"/>
        <end position="47"/>
    </location>
</feature>